<keyword evidence="2 5" id="KW-0812">Transmembrane</keyword>
<comment type="caution">
    <text evidence="6">The sequence shown here is derived from an EMBL/GenBank/DDBJ whole genome shotgun (WGS) entry which is preliminary data.</text>
</comment>
<feature type="transmembrane region" description="Helical" evidence="5">
    <location>
        <begin position="72"/>
        <end position="90"/>
    </location>
</feature>
<comment type="subcellular location">
    <subcellularLocation>
        <location evidence="1">Membrane</location>
    </subcellularLocation>
</comment>
<dbReference type="Pfam" id="PF01124">
    <property type="entry name" value="MAPEG"/>
    <property type="match status" value="1"/>
</dbReference>
<evidence type="ECO:0000313" key="7">
    <source>
        <dbReference type="Proteomes" id="UP000663992"/>
    </source>
</evidence>
<dbReference type="InterPro" id="IPR001129">
    <property type="entry name" value="Membr-assoc_MAPEG"/>
</dbReference>
<evidence type="ECO:0000256" key="3">
    <source>
        <dbReference type="ARBA" id="ARBA00022989"/>
    </source>
</evidence>
<dbReference type="EMBL" id="JAFKCS010000020">
    <property type="protein sequence ID" value="MBN7821600.1"/>
    <property type="molecule type" value="Genomic_DNA"/>
</dbReference>
<evidence type="ECO:0000256" key="5">
    <source>
        <dbReference type="SAM" id="Phobius"/>
    </source>
</evidence>
<sequence length="129" mass="14467">MFLVISLFYAGWSLLLVLWLSVQVIRRRRLHQVAVGDGGHKDLQLAIRAHANALEYLPLALLMMFMLEQQHLSPWLIHGLGITLLMGRVVHAAAMPRRNLRLRVVGMAMTFLVLLAGALLGITLALIRL</sequence>
<dbReference type="PANTHER" id="PTHR35814:SF1">
    <property type="entry name" value="GLUTATHIONE S-TRANSFERASE-RELATED"/>
    <property type="match status" value="1"/>
</dbReference>
<dbReference type="Proteomes" id="UP000663992">
    <property type="component" value="Unassembled WGS sequence"/>
</dbReference>
<feature type="transmembrane region" description="Helical" evidence="5">
    <location>
        <begin position="102"/>
        <end position="127"/>
    </location>
</feature>
<proteinExistence type="predicted"/>
<feature type="transmembrane region" description="Helical" evidence="5">
    <location>
        <begin position="6"/>
        <end position="25"/>
    </location>
</feature>
<keyword evidence="7" id="KW-1185">Reference proteome</keyword>
<gene>
    <name evidence="6" type="ORF">J0A65_17160</name>
</gene>
<organism evidence="6 7">
    <name type="scientific">Bowmanella yangjiangensis</name>
    <dbReference type="NCBI Taxonomy" id="2811230"/>
    <lineage>
        <taxon>Bacteria</taxon>
        <taxon>Pseudomonadati</taxon>
        <taxon>Pseudomonadota</taxon>
        <taxon>Gammaproteobacteria</taxon>
        <taxon>Alteromonadales</taxon>
        <taxon>Alteromonadaceae</taxon>
        <taxon>Bowmanella</taxon>
    </lineage>
</organism>
<dbReference type="InterPro" id="IPR023352">
    <property type="entry name" value="MAPEG-like_dom_sf"/>
</dbReference>
<dbReference type="SUPFAM" id="SSF161084">
    <property type="entry name" value="MAPEG domain-like"/>
    <property type="match status" value="1"/>
</dbReference>
<evidence type="ECO:0000313" key="6">
    <source>
        <dbReference type="EMBL" id="MBN7821600.1"/>
    </source>
</evidence>
<keyword evidence="4 5" id="KW-0472">Membrane</keyword>
<dbReference type="PANTHER" id="PTHR35814">
    <property type="match status" value="1"/>
</dbReference>
<evidence type="ECO:0000256" key="1">
    <source>
        <dbReference type="ARBA" id="ARBA00004370"/>
    </source>
</evidence>
<protein>
    <submittedName>
        <fullName evidence="6">MAPEG family protein</fullName>
    </submittedName>
</protein>
<dbReference type="RefSeq" id="WP_206595556.1">
    <property type="nucleotide sequence ID" value="NZ_JAFKCS010000020.1"/>
</dbReference>
<evidence type="ECO:0000256" key="2">
    <source>
        <dbReference type="ARBA" id="ARBA00022692"/>
    </source>
</evidence>
<reference evidence="6 7" key="1">
    <citation type="submission" date="2021-03" db="EMBL/GenBank/DDBJ databases">
        <title>novel species isolated from a fishpond in China.</title>
        <authorList>
            <person name="Lu H."/>
            <person name="Cai Z."/>
        </authorList>
    </citation>
    <scope>NUCLEOTIDE SEQUENCE [LARGE SCALE GENOMIC DNA]</scope>
    <source>
        <strain evidence="6 7">Y57</strain>
    </source>
</reference>
<dbReference type="Gene3D" id="1.20.120.550">
    <property type="entry name" value="Membrane associated eicosanoid/glutathione metabolism-like domain"/>
    <property type="match status" value="1"/>
</dbReference>
<name>A0ABS3CWW4_9ALTE</name>
<keyword evidence="3 5" id="KW-1133">Transmembrane helix</keyword>
<evidence type="ECO:0000256" key="4">
    <source>
        <dbReference type="ARBA" id="ARBA00023136"/>
    </source>
</evidence>
<accession>A0ABS3CWW4</accession>